<proteinExistence type="predicted"/>
<sequence length="346" mass="39898">MQGLCTKVMKGVYPSIPSIYSKDLSSMISTLLQVSPSKRPSCSQILHMPAIDEHLNEEENYEICQELLNTIKFPRNIKHLNNRLPKSQYTDEIETQPSEEKKVELVSKNSQPLLPEAQGDNFSEEMKKEIAKYEAIAEIERKYGNLKSTKGKRQRQIPKTTPSSINGIPEMYVKYKDKARGIAESKKNYLVIKEKYAKRAKEVEQIEQKEKILLHKRVTGGPAQGQVYDSPGLYKRRANYHYDIPKGRNQHSISHLNSKSEECREGNLRANGIRIKLIELNYHMPETSKAVDNLYIEDRDARKQRILQHAREIRAAVSQNREKATGMVKATDQSMDYKPQVPKWWG</sequence>
<evidence type="ECO:0000256" key="7">
    <source>
        <dbReference type="ARBA" id="ARBA00047899"/>
    </source>
</evidence>
<protein>
    <recommendedName>
        <fullName evidence="1">non-specific serine/threonine protein kinase</fullName>
        <ecNumber evidence="1">2.7.11.1</ecNumber>
    </recommendedName>
</protein>
<comment type="catalytic activity">
    <reaction evidence="7">
        <text>L-threonyl-[protein] + ATP = O-phospho-L-threonyl-[protein] + ADP + H(+)</text>
        <dbReference type="Rhea" id="RHEA:46608"/>
        <dbReference type="Rhea" id="RHEA-COMP:11060"/>
        <dbReference type="Rhea" id="RHEA-COMP:11605"/>
        <dbReference type="ChEBI" id="CHEBI:15378"/>
        <dbReference type="ChEBI" id="CHEBI:30013"/>
        <dbReference type="ChEBI" id="CHEBI:30616"/>
        <dbReference type="ChEBI" id="CHEBI:61977"/>
        <dbReference type="ChEBI" id="CHEBI:456216"/>
        <dbReference type="EC" id="2.7.11.1"/>
    </reaction>
</comment>
<dbReference type="GO" id="GO:0005524">
    <property type="term" value="F:ATP binding"/>
    <property type="evidence" value="ECO:0007669"/>
    <property type="project" value="UniProtKB-KW"/>
</dbReference>
<dbReference type="SUPFAM" id="SSF56112">
    <property type="entry name" value="Protein kinase-like (PK-like)"/>
    <property type="match status" value="1"/>
</dbReference>
<evidence type="ECO:0000256" key="1">
    <source>
        <dbReference type="ARBA" id="ARBA00012513"/>
    </source>
</evidence>
<dbReference type="InterPro" id="IPR051131">
    <property type="entry name" value="NEK_Ser/Thr_kinase_NIMA"/>
</dbReference>
<evidence type="ECO:0000256" key="5">
    <source>
        <dbReference type="ARBA" id="ARBA00022777"/>
    </source>
</evidence>
<dbReference type="PANTHER" id="PTHR44899">
    <property type="entry name" value="CAMK FAMILY PROTEIN KINASE"/>
    <property type="match status" value="1"/>
</dbReference>
<keyword evidence="6" id="KW-0067">ATP-binding</keyword>
<evidence type="ECO:0000313" key="9">
    <source>
        <dbReference type="EMBL" id="CAE0351520.1"/>
    </source>
</evidence>
<comment type="catalytic activity">
    <reaction evidence="8">
        <text>L-seryl-[protein] + ATP = O-phospho-L-seryl-[protein] + ADP + H(+)</text>
        <dbReference type="Rhea" id="RHEA:17989"/>
        <dbReference type="Rhea" id="RHEA-COMP:9863"/>
        <dbReference type="Rhea" id="RHEA-COMP:11604"/>
        <dbReference type="ChEBI" id="CHEBI:15378"/>
        <dbReference type="ChEBI" id="CHEBI:29999"/>
        <dbReference type="ChEBI" id="CHEBI:30616"/>
        <dbReference type="ChEBI" id="CHEBI:83421"/>
        <dbReference type="ChEBI" id="CHEBI:456216"/>
        <dbReference type="EC" id="2.7.11.1"/>
    </reaction>
</comment>
<evidence type="ECO:0000256" key="2">
    <source>
        <dbReference type="ARBA" id="ARBA00022527"/>
    </source>
</evidence>
<evidence type="ECO:0000256" key="4">
    <source>
        <dbReference type="ARBA" id="ARBA00022741"/>
    </source>
</evidence>
<evidence type="ECO:0000256" key="6">
    <source>
        <dbReference type="ARBA" id="ARBA00022840"/>
    </source>
</evidence>
<evidence type="ECO:0000256" key="3">
    <source>
        <dbReference type="ARBA" id="ARBA00022679"/>
    </source>
</evidence>
<reference evidence="9" key="1">
    <citation type="submission" date="2021-01" db="EMBL/GenBank/DDBJ databases">
        <authorList>
            <person name="Corre E."/>
            <person name="Pelletier E."/>
            <person name="Niang G."/>
            <person name="Scheremetjew M."/>
            <person name="Finn R."/>
            <person name="Kale V."/>
            <person name="Holt S."/>
            <person name="Cochrane G."/>
            <person name="Meng A."/>
            <person name="Brown T."/>
            <person name="Cohen L."/>
        </authorList>
    </citation>
    <scope>NUCLEOTIDE SEQUENCE</scope>
    <source>
        <strain evidence="9">FSP1.4</strain>
    </source>
</reference>
<dbReference type="PANTHER" id="PTHR44899:SF3">
    <property type="entry name" value="SERINE_THREONINE-PROTEIN KINASE NEK1"/>
    <property type="match status" value="1"/>
</dbReference>
<keyword evidence="5" id="KW-0418">Kinase</keyword>
<dbReference type="EMBL" id="HBII01025217">
    <property type="protein sequence ID" value="CAE0351520.1"/>
    <property type="molecule type" value="Transcribed_RNA"/>
</dbReference>
<accession>A0A7S3NB87</accession>
<organism evidence="9">
    <name type="scientific">Euplotes harpa</name>
    <dbReference type="NCBI Taxonomy" id="151035"/>
    <lineage>
        <taxon>Eukaryota</taxon>
        <taxon>Sar</taxon>
        <taxon>Alveolata</taxon>
        <taxon>Ciliophora</taxon>
        <taxon>Intramacronucleata</taxon>
        <taxon>Spirotrichea</taxon>
        <taxon>Hypotrichia</taxon>
        <taxon>Euplotida</taxon>
        <taxon>Euplotidae</taxon>
        <taxon>Euplotes</taxon>
    </lineage>
</organism>
<name>A0A7S3NB87_9SPIT</name>
<keyword evidence="3" id="KW-0808">Transferase</keyword>
<dbReference type="InterPro" id="IPR011009">
    <property type="entry name" value="Kinase-like_dom_sf"/>
</dbReference>
<keyword evidence="2" id="KW-0723">Serine/threonine-protein kinase</keyword>
<dbReference type="Gene3D" id="1.10.510.10">
    <property type="entry name" value="Transferase(Phosphotransferase) domain 1"/>
    <property type="match status" value="1"/>
</dbReference>
<evidence type="ECO:0000256" key="8">
    <source>
        <dbReference type="ARBA" id="ARBA00048679"/>
    </source>
</evidence>
<dbReference type="AlphaFoldDB" id="A0A7S3NB87"/>
<gene>
    <name evidence="9" type="ORF">EHAR0213_LOCUS10434</name>
</gene>
<dbReference type="GO" id="GO:0004674">
    <property type="term" value="F:protein serine/threonine kinase activity"/>
    <property type="evidence" value="ECO:0007669"/>
    <property type="project" value="UniProtKB-KW"/>
</dbReference>
<dbReference type="EC" id="2.7.11.1" evidence="1"/>
<keyword evidence="4" id="KW-0547">Nucleotide-binding</keyword>